<organism evidence="1 2">
    <name type="scientific">Candidatus Avichristensenella intestinipullorum</name>
    <dbReference type="NCBI Taxonomy" id="2840693"/>
    <lineage>
        <taxon>Bacteria</taxon>
        <taxon>Bacillati</taxon>
        <taxon>Bacillota</taxon>
        <taxon>Clostridia</taxon>
        <taxon>Candidatus Avichristensenella</taxon>
    </lineage>
</organism>
<sequence>MTSLWVREIRRHRIVRSETAPLADDASLLDVLGALCARMDVPRPLFLAKHAREWAQFGQTFFSPDHFVESVSFDRLEIERIDPDAKKARSSDPRNG</sequence>
<reference evidence="1" key="2">
    <citation type="journal article" date="2021" name="PeerJ">
        <title>Extensive microbial diversity within the chicken gut microbiome revealed by metagenomics and culture.</title>
        <authorList>
            <person name="Gilroy R."/>
            <person name="Ravi A."/>
            <person name="Getino M."/>
            <person name="Pursley I."/>
            <person name="Horton D.L."/>
            <person name="Alikhan N.F."/>
            <person name="Baker D."/>
            <person name="Gharbi K."/>
            <person name="Hall N."/>
            <person name="Watson M."/>
            <person name="Adriaenssens E.M."/>
            <person name="Foster-Nyarko E."/>
            <person name="Jarju S."/>
            <person name="Secka A."/>
            <person name="Antonio M."/>
            <person name="Oren A."/>
            <person name="Chaudhuri R.R."/>
            <person name="La Ragione R."/>
            <person name="Hildebrand F."/>
            <person name="Pallen M.J."/>
        </authorList>
    </citation>
    <scope>NUCLEOTIDE SEQUENCE</scope>
    <source>
        <strain evidence="1">ChiHile30-977</strain>
    </source>
</reference>
<gene>
    <name evidence="1" type="ORF">IAA66_01770</name>
</gene>
<reference evidence="1" key="1">
    <citation type="submission" date="2020-10" db="EMBL/GenBank/DDBJ databases">
        <authorList>
            <person name="Gilroy R."/>
        </authorList>
    </citation>
    <scope>NUCLEOTIDE SEQUENCE</scope>
    <source>
        <strain evidence="1">ChiHile30-977</strain>
    </source>
</reference>
<name>A0A9D1CJ46_9FIRM</name>
<dbReference type="AlphaFoldDB" id="A0A9D1CJ46"/>
<accession>A0A9D1CJ46</accession>
<evidence type="ECO:0000313" key="2">
    <source>
        <dbReference type="Proteomes" id="UP000886819"/>
    </source>
</evidence>
<protein>
    <submittedName>
        <fullName evidence="1">Uncharacterized protein</fullName>
    </submittedName>
</protein>
<proteinExistence type="predicted"/>
<evidence type="ECO:0000313" key="1">
    <source>
        <dbReference type="EMBL" id="HIQ62299.1"/>
    </source>
</evidence>
<dbReference type="Proteomes" id="UP000886819">
    <property type="component" value="Unassembled WGS sequence"/>
</dbReference>
<dbReference type="EMBL" id="DVFI01000026">
    <property type="protein sequence ID" value="HIQ62299.1"/>
    <property type="molecule type" value="Genomic_DNA"/>
</dbReference>
<comment type="caution">
    <text evidence="1">The sequence shown here is derived from an EMBL/GenBank/DDBJ whole genome shotgun (WGS) entry which is preliminary data.</text>
</comment>